<reference evidence="1 2" key="1">
    <citation type="submission" date="2014-02" db="EMBL/GenBank/DDBJ databases">
        <title>Draft genome sequence of Lysinibacillus manganicus DSM 26584T.</title>
        <authorList>
            <person name="Zhang F."/>
            <person name="Wang G."/>
            <person name="Zhang L."/>
        </authorList>
    </citation>
    <scope>NUCLEOTIDE SEQUENCE [LARGE SCALE GENOMIC DNA]</scope>
    <source>
        <strain evidence="1 2">DSM 26584</strain>
    </source>
</reference>
<dbReference type="PIRSF" id="PIRSF015278">
    <property type="entry name" value="UCP015278"/>
    <property type="match status" value="1"/>
</dbReference>
<organism evidence="1 2">
    <name type="scientific">Ureibacillus manganicus DSM 26584</name>
    <dbReference type="NCBI Taxonomy" id="1384049"/>
    <lineage>
        <taxon>Bacteria</taxon>
        <taxon>Bacillati</taxon>
        <taxon>Bacillota</taxon>
        <taxon>Bacilli</taxon>
        <taxon>Bacillales</taxon>
        <taxon>Caryophanaceae</taxon>
        <taxon>Ureibacillus</taxon>
    </lineage>
</organism>
<sequence length="167" mass="19747">MNTLNIVIPYEYVKKLIDVTWNDILFAIEHGFMTRKSAIEHAFHVIGCDPNPPQNVIDLAWAKDNNAIFLHLDKITNSKVRDDGVCKKKFLYLILNWVFENKSQYPDPLCMVEVIYADFGYPTEISEFVRYMPAKEPIFDSVDENIDRLFLMWKSYLEQEKIRYLKD</sequence>
<gene>
    <name evidence="1" type="ORF">CD29_18475</name>
</gene>
<dbReference type="Pfam" id="PF10004">
    <property type="entry name" value="DUF2247"/>
    <property type="match status" value="1"/>
</dbReference>
<name>A0A0A3HUV0_9BACL</name>
<dbReference type="AlphaFoldDB" id="A0A0A3HUV0"/>
<evidence type="ECO:0008006" key="3">
    <source>
        <dbReference type="Google" id="ProtNLM"/>
    </source>
</evidence>
<accession>A0A0A3HUV0</accession>
<evidence type="ECO:0000313" key="2">
    <source>
        <dbReference type="Proteomes" id="UP000030416"/>
    </source>
</evidence>
<dbReference type="OrthoDB" id="2882291at2"/>
<comment type="caution">
    <text evidence="1">The sequence shown here is derived from an EMBL/GenBank/DDBJ whole genome shotgun (WGS) entry which is preliminary data.</text>
</comment>
<protein>
    <recommendedName>
        <fullName evidence="3">DUF2247 domain-containing protein</fullName>
    </recommendedName>
</protein>
<evidence type="ECO:0000313" key="1">
    <source>
        <dbReference type="EMBL" id="KGR75000.1"/>
    </source>
</evidence>
<dbReference type="eggNOG" id="COG4304">
    <property type="taxonomic scope" value="Bacteria"/>
</dbReference>
<dbReference type="RefSeq" id="WP_036189901.1">
    <property type="nucleotide sequence ID" value="NZ_AVDA01000034.1"/>
</dbReference>
<dbReference type="EMBL" id="JPVN01000034">
    <property type="protein sequence ID" value="KGR75000.1"/>
    <property type="molecule type" value="Genomic_DNA"/>
</dbReference>
<dbReference type="Proteomes" id="UP000030416">
    <property type="component" value="Unassembled WGS sequence"/>
</dbReference>
<keyword evidence="2" id="KW-1185">Reference proteome</keyword>
<dbReference type="InterPro" id="IPR016630">
    <property type="entry name" value="UCP015278"/>
</dbReference>
<proteinExistence type="predicted"/>